<evidence type="ECO:0000259" key="1">
    <source>
        <dbReference type="PROSITE" id="PS50943"/>
    </source>
</evidence>
<dbReference type="InterPro" id="IPR010982">
    <property type="entry name" value="Lambda_DNA-bd_dom_sf"/>
</dbReference>
<evidence type="ECO:0000313" key="2">
    <source>
        <dbReference type="EMBL" id="POD89279.1"/>
    </source>
</evidence>
<name>A0A2S3UA46_LACPN</name>
<accession>A0A2S3UA46</accession>
<dbReference type="GO" id="GO:0003677">
    <property type="term" value="F:DNA binding"/>
    <property type="evidence" value="ECO:0007669"/>
    <property type="project" value="InterPro"/>
</dbReference>
<gene>
    <name evidence="2" type="ORF">S101258_00058</name>
</gene>
<dbReference type="AlphaFoldDB" id="A0A2S3UA46"/>
<organism evidence="2 3">
    <name type="scientific">Lactiplantibacillus plantarum subsp. plantarum</name>
    <dbReference type="NCBI Taxonomy" id="337330"/>
    <lineage>
        <taxon>Bacteria</taxon>
        <taxon>Bacillati</taxon>
        <taxon>Bacillota</taxon>
        <taxon>Bacilli</taxon>
        <taxon>Lactobacillales</taxon>
        <taxon>Lactobacillaceae</taxon>
        <taxon>Lactiplantibacillus</taxon>
    </lineage>
</organism>
<feature type="domain" description="HTH cro/C1-type" evidence="1">
    <location>
        <begin position="18"/>
        <end position="75"/>
    </location>
</feature>
<evidence type="ECO:0000313" key="3">
    <source>
        <dbReference type="Proteomes" id="UP000236990"/>
    </source>
</evidence>
<reference evidence="2 3" key="1">
    <citation type="submission" date="2017-06" db="EMBL/GenBank/DDBJ databases">
        <title>Genome sequence of Lactobacillus plantarum subsp. plantarum strain SRCM101258.</title>
        <authorList>
            <person name="Cho S.H."/>
        </authorList>
    </citation>
    <scope>NUCLEOTIDE SEQUENCE [LARGE SCALE GENOMIC DNA]</scope>
    <source>
        <strain evidence="2 3">SRCM101258</strain>
    </source>
</reference>
<protein>
    <recommendedName>
        <fullName evidence="1">HTH cro/C1-type domain-containing protein</fullName>
    </recommendedName>
</protein>
<proteinExistence type="predicted"/>
<dbReference type="Proteomes" id="UP000236990">
    <property type="component" value="Unassembled WGS sequence"/>
</dbReference>
<comment type="caution">
    <text evidence="2">The sequence shown here is derived from an EMBL/GenBank/DDBJ whole genome shotgun (WGS) entry which is preliminary data.</text>
</comment>
<dbReference type="Gene3D" id="1.10.260.40">
    <property type="entry name" value="lambda repressor-like DNA-binding domains"/>
    <property type="match status" value="1"/>
</dbReference>
<dbReference type="CDD" id="cd00093">
    <property type="entry name" value="HTH_XRE"/>
    <property type="match status" value="1"/>
</dbReference>
<dbReference type="PROSITE" id="PS50943">
    <property type="entry name" value="HTH_CROC1"/>
    <property type="match status" value="1"/>
</dbReference>
<dbReference type="EMBL" id="NKCZ01000028">
    <property type="protein sequence ID" value="POD89279.1"/>
    <property type="molecule type" value="Genomic_DNA"/>
</dbReference>
<sequence>MTQKKKIIPRDKNIGKQLRKLRKKYKLSMESLADIANVDYKTIWNCENGYNSLTLDLLIKIAPAFRDGNVDLASLFDFLVIQAIEIEKIDR</sequence>
<dbReference type="SUPFAM" id="SSF47413">
    <property type="entry name" value="lambda repressor-like DNA-binding domains"/>
    <property type="match status" value="1"/>
</dbReference>
<dbReference type="Pfam" id="PF01381">
    <property type="entry name" value="HTH_3"/>
    <property type="match status" value="1"/>
</dbReference>
<dbReference type="InterPro" id="IPR001387">
    <property type="entry name" value="Cro/C1-type_HTH"/>
</dbReference>